<dbReference type="PANTHER" id="PTHR33746:SF4">
    <property type="entry name" value="RUBRERYTHRIN"/>
    <property type="match status" value="1"/>
</dbReference>
<comment type="caution">
    <text evidence="2">The sequence shown here is derived from an EMBL/GenBank/DDBJ whole genome shotgun (WGS) entry which is preliminary data.</text>
</comment>
<feature type="domain" description="Ferritin-like diiron" evidence="1">
    <location>
        <begin position="1"/>
        <end position="138"/>
    </location>
</feature>
<proteinExistence type="predicted"/>
<gene>
    <name evidence="2" type="ORF">ACIBP4_04310</name>
</gene>
<dbReference type="InterPro" id="IPR012347">
    <property type="entry name" value="Ferritin-like"/>
</dbReference>
<organism evidence="2 3">
    <name type="scientific">Micromonospora maritima</name>
    <dbReference type="NCBI Taxonomy" id="986711"/>
    <lineage>
        <taxon>Bacteria</taxon>
        <taxon>Bacillati</taxon>
        <taxon>Actinomycetota</taxon>
        <taxon>Actinomycetes</taxon>
        <taxon>Micromonosporales</taxon>
        <taxon>Micromonosporaceae</taxon>
        <taxon>Micromonospora</taxon>
    </lineage>
</organism>
<dbReference type="InterPro" id="IPR052753">
    <property type="entry name" value="Rbr2/Nigerythrin"/>
</dbReference>
<keyword evidence="3" id="KW-1185">Reference proteome</keyword>
<sequence>MSSQLFADLRAAFASESMTAQRYAYFAEIAEIEGHLAVAQTLRELASTTDCVAHGHLDLLRFEADPSTRQPLGDTELNVAAALTGELHESADLYPKLSEHAHDEGLADVASWLETLTALKGAHVTRLQSTLAELRAQELTGRHTAAGTGD</sequence>
<dbReference type="InterPro" id="IPR003251">
    <property type="entry name" value="Rr_diiron-bd_dom"/>
</dbReference>
<name>A0ABW7ZF79_9ACTN</name>
<evidence type="ECO:0000259" key="1">
    <source>
        <dbReference type="PROSITE" id="PS50905"/>
    </source>
</evidence>
<dbReference type="SUPFAM" id="SSF47240">
    <property type="entry name" value="Ferritin-like"/>
    <property type="match status" value="1"/>
</dbReference>
<accession>A0ABW7ZF79</accession>
<dbReference type="EMBL" id="JBITLE010000001">
    <property type="protein sequence ID" value="MFI7261520.1"/>
    <property type="molecule type" value="Genomic_DNA"/>
</dbReference>
<evidence type="ECO:0000313" key="2">
    <source>
        <dbReference type="EMBL" id="MFI7261520.1"/>
    </source>
</evidence>
<reference evidence="2 3" key="1">
    <citation type="submission" date="2024-10" db="EMBL/GenBank/DDBJ databases">
        <title>The Natural Products Discovery Center: Release of the First 8490 Sequenced Strains for Exploring Actinobacteria Biosynthetic Diversity.</title>
        <authorList>
            <person name="Kalkreuter E."/>
            <person name="Kautsar S.A."/>
            <person name="Yang D."/>
            <person name="Bader C.D."/>
            <person name="Teijaro C.N."/>
            <person name="Fluegel L."/>
            <person name="Davis C.M."/>
            <person name="Simpson J.R."/>
            <person name="Lauterbach L."/>
            <person name="Steele A.D."/>
            <person name="Gui C."/>
            <person name="Meng S."/>
            <person name="Li G."/>
            <person name="Viehrig K."/>
            <person name="Ye F."/>
            <person name="Su P."/>
            <person name="Kiefer A.F."/>
            <person name="Nichols A."/>
            <person name="Cepeda A.J."/>
            <person name="Yan W."/>
            <person name="Fan B."/>
            <person name="Jiang Y."/>
            <person name="Adhikari A."/>
            <person name="Zheng C.-J."/>
            <person name="Schuster L."/>
            <person name="Cowan T.M."/>
            <person name="Smanski M.J."/>
            <person name="Chevrette M.G."/>
            <person name="De Carvalho L.P.S."/>
            <person name="Shen B."/>
        </authorList>
    </citation>
    <scope>NUCLEOTIDE SEQUENCE [LARGE SCALE GENOMIC DNA]</scope>
    <source>
        <strain evidence="2 3">NPDC049845</strain>
    </source>
</reference>
<dbReference type="InterPro" id="IPR009040">
    <property type="entry name" value="Ferritin-like_diiron"/>
</dbReference>
<dbReference type="Proteomes" id="UP001612812">
    <property type="component" value="Unassembled WGS sequence"/>
</dbReference>
<dbReference type="CDD" id="cd01041">
    <property type="entry name" value="Rubrerythrin"/>
    <property type="match status" value="1"/>
</dbReference>
<protein>
    <submittedName>
        <fullName evidence="2">Rubrerythrin family protein</fullName>
    </submittedName>
</protein>
<dbReference type="Pfam" id="PF02915">
    <property type="entry name" value="Rubrerythrin"/>
    <property type="match status" value="1"/>
</dbReference>
<dbReference type="InterPro" id="IPR009078">
    <property type="entry name" value="Ferritin-like_SF"/>
</dbReference>
<dbReference type="Gene3D" id="1.20.1260.10">
    <property type="match status" value="1"/>
</dbReference>
<dbReference type="RefSeq" id="WP_174526273.1">
    <property type="nucleotide sequence ID" value="NZ_JBITLA010000002.1"/>
</dbReference>
<dbReference type="PROSITE" id="PS50905">
    <property type="entry name" value="FERRITIN_LIKE"/>
    <property type="match status" value="1"/>
</dbReference>
<evidence type="ECO:0000313" key="3">
    <source>
        <dbReference type="Proteomes" id="UP001612812"/>
    </source>
</evidence>
<dbReference type="PANTHER" id="PTHR33746">
    <property type="entry name" value="RUBRERYTHRIN"/>
    <property type="match status" value="1"/>
</dbReference>